<dbReference type="Proteomes" id="UP000530670">
    <property type="component" value="Unassembled WGS sequence"/>
</dbReference>
<evidence type="ECO:0000313" key="1">
    <source>
        <dbReference type="EMBL" id="KAF5643748.1"/>
    </source>
</evidence>
<organism evidence="1 2">
    <name type="scientific">Fusarium tjaetaba</name>
    <dbReference type="NCBI Taxonomy" id="1567544"/>
    <lineage>
        <taxon>Eukaryota</taxon>
        <taxon>Fungi</taxon>
        <taxon>Dikarya</taxon>
        <taxon>Ascomycota</taxon>
        <taxon>Pezizomycotina</taxon>
        <taxon>Sordariomycetes</taxon>
        <taxon>Hypocreomycetidae</taxon>
        <taxon>Hypocreales</taxon>
        <taxon>Nectriaceae</taxon>
        <taxon>Fusarium</taxon>
        <taxon>Fusarium fujikuroi species complex</taxon>
    </lineage>
</organism>
<dbReference type="GeneID" id="59301572"/>
<dbReference type="RefSeq" id="XP_037209833.1">
    <property type="nucleotide sequence ID" value="XM_037349302.1"/>
</dbReference>
<dbReference type="AlphaFoldDB" id="A0A8H5S359"/>
<dbReference type="OrthoDB" id="5080228at2759"/>
<dbReference type="EMBL" id="JAAQRI010000061">
    <property type="protein sequence ID" value="KAF5643748.1"/>
    <property type="molecule type" value="Genomic_DNA"/>
</dbReference>
<evidence type="ECO:0000313" key="2">
    <source>
        <dbReference type="Proteomes" id="UP000530670"/>
    </source>
</evidence>
<accession>A0A8H5S359</accession>
<comment type="caution">
    <text evidence="1">The sequence shown here is derived from an EMBL/GenBank/DDBJ whole genome shotgun (WGS) entry which is preliminary data.</text>
</comment>
<name>A0A8H5S359_9HYPO</name>
<gene>
    <name evidence="1" type="ORF">FTJAE_3046</name>
</gene>
<reference evidence="1 2" key="1">
    <citation type="submission" date="2020-05" db="EMBL/GenBank/DDBJ databases">
        <title>Identification and distribution of gene clusters putatively required for synthesis of sphingolipid metabolism inhibitors in phylogenetically diverse species of the filamentous fungus Fusarium.</title>
        <authorList>
            <person name="Kim H.-S."/>
            <person name="Busman M."/>
            <person name="Brown D.W."/>
            <person name="Divon H."/>
            <person name="Uhlig S."/>
            <person name="Proctor R.H."/>
        </authorList>
    </citation>
    <scope>NUCLEOTIDE SEQUENCE [LARGE SCALE GENOMIC DNA]</scope>
    <source>
        <strain evidence="1 2">NRRL 66243</strain>
    </source>
</reference>
<proteinExistence type="predicted"/>
<protein>
    <submittedName>
        <fullName evidence="1">Uncharacterized protein</fullName>
    </submittedName>
</protein>
<sequence length="195" mass="21271">MRRLSTLHIVLQTAVIEELSWQGSPDLAALVILIFNLMVRYFDRRYTNFANLCWSLRLPSPLFSSINTTTTAIMPYKSVILKQLHHHPTHGGSFAGVASDGSVVHEFAMRAMQQSGATSVVQLSTQGPGSDHPTVVTGVLNRIAGVTPFIAPTRPTLPCSSYTRLSLLYPAVATGVLDRDGRGRTVHRTNEAAMV</sequence>
<keyword evidence="2" id="KW-1185">Reference proteome</keyword>